<feature type="domain" description="HTH tetR-type" evidence="5">
    <location>
        <begin position="18"/>
        <end position="77"/>
    </location>
</feature>
<dbReference type="Proteomes" id="UP001501444">
    <property type="component" value="Unassembled WGS sequence"/>
</dbReference>
<dbReference type="SUPFAM" id="SSF46689">
    <property type="entry name" value="Homeodomain-like"/>
    <property type="match status" value="1"/>
</dbReference>
<dbReference type="Pfam" id="PF00440">
    <property type="entry name" value="TetR_N"/>
    <property type="match status" value="1"/>
</dbReference>
<keyword evidence="7" id="KW-1185">Reference proteome</keyword>
<dbReference type="InterPro" id="IPR001647">
    <property type="entry name" value="HTH_TetR"/>
</dbReference>
<dbReference type="PROSITE" id="PS50977">
    <property type="entry name" value="HTH_TETR_2"/>
    <property type="match status" value="1"/>
</dbReference>
<keyword evidence="3" id="KW-0804">Transcription</keyword>
<gene>
    <name evidence="6" type="ORF">GCM10010170_019270</name>
</gene>
<feature type="DNA-binding region" description="H-T-H motif" evidence="4">
    <location>
        <begin position="40"/>
        <end position="59"/>
    </location>
</feature>
<evidence type="ECO:0000259" key="5">
    <source>
        <dbReference type="PROSITE" id="PS50977"/>
    </source>
</evidence>
<name>A0ABP5SVH0_9ACTN</name>
<comment type="caution">
    <text evidence="6">The sequence shown here is derived from an EMBL/GenBank/DDBJ whole genome shotgun (WGS) entry which is preliminary data.</text>
</comment>
<dbReference type="EMBL" id="BAAARV010000017">
    <property type="protein sequence ID" value="GAA2337912.1"/>
    <property type="molecule type" value="Genomic_DNA"/>
</dbReference>
<reference evidence="7" key="1">
    <citation type="journal article" date="2019" name="Int. J. Syst. Evol. Microbiol.">
        <title>The Global Catalogue of Microorganisms (GCM) 10K type strain sequencing project: providing services to taxonomists for standard genome sequencing and annotation.</title>
        <authorList>
            <consortium name="The Broad Institute Genomics Platform"/>
            <consortium name="The Broad Institute Genome Sequencing Center for Infectious Disease"/>
            <person name="Wu L."/>
            <person name="Ma J."/>
        </authorList>
    </citation>
    <scope>NUCLEOTIDE SEQUENCE [LARGE SCALE GENOMIC DNA]</scope>
    <source>
        <strain evidence="7">JCM 3272</strain>
    </source>
</reference>
<dbReference type="InterPro" id="IPR050109">
    <property type="entry name" value="HTH-type_TetR-like_transc_reg"/>
</dbReference>
<evidence type="ECO:0000256" key="4">
    <source>
        <dbReference type="PROSITE-ProRule" id="PRU00335"/>
    </source>
</evidence>
<dbReference type="PANTHER" id="PTHR30055">
    <property type="entry name" value="HTH-TYPE TRANSCRIPTIONAL REGULATOR RUTR"/>
    <property type="match status" value="1"/>
</dbReference>
<evidence type="ECO:0000256" key="1">
    <source>
        <dbReference type="ARBA" id="ARBA00023015"/>
    </source>
</evidence>
<dbReference type="Gene3D" id="1.10.357.10">
    <property type="entry name" value="Tetracycline Repressor, domain 2"/>
    <property type="match status" value="1"/>
</dbReference>
<keyword evidence="2 4" id="KW-0238">DNA-binding</keyword>
<evidence type="ECO:0000313" key="7">
    <source>
        <dbReference type="Proteomes" id="UP001501444"/>
    </source>
</evidence>
<proteinExistence type="predicted"/>
<accession>A0ABP5SVH0</accession>
<keyword evidence="1" id="KW-0805">Transcription regulation</keyword>
<dbReference type="InterPro" id="IPR009057">
    <property type="entry name" value="Homeodomain-like_sf"/>
</dbReference>
<sequence length="209" mass="22240">MNANQQTRRRRVPALAPDDRRAALIAATLPLLRTHGAAVTTRQIAEAAGVAEGTIFGVFPDKASLLAAALNSAFEPGPVLRALSAIDPQAPLRERLRDAAAIVVRRVEGSVPLMMLARTMPCANDESPMAALIGGRRRLTQAVAELIEPDRALLRRSPDTTARLLFALVVSAVRGDLLTEEPFTPDEIVAVLLDGLLHHSAGQSQPGEA</sequence>
<evidence type="ECO:0000256" key="2">
    <source>
        <dbReference type="ARBA" id="ARBA00023125"/>
    </source>
</evidence>
<dbReference type="RefSeq" id="WP_344611931.1">
    <property type="nucleotide sequence ID" value="NZ_BAAARV010000017.1"/>
</dbReference>
<dbReference type="PRINTS" id="PR00455">
    <property type="entry name" value="HTHTETR"/>
</dbReference>
<dbReference type="PANTHER" id="PTHR30055:SF234">
    <property type="entry name" value="HTH-TYPE TRANSCRIPTIONAL REGULATOR BETI"/>
    <property type="match status" value="1"/>
</dbReference>
<protein>
    <recommendedName>
        <fullName evidence="5">HTH tetR-type domain-containing protein</fullName>
    </recommendedName>
</protein>
<evidence type="ECO:0000256" key="3">
    <source>
        <dbReference type="ARBA" id="ARBA00023163"/>
    </source>
</evidence>
<organism evidence="6 7">
    <name type="scientific">Dactylosporangium salmoneum</name>
    <dbReference type="NCBI Taxonomy" id="53361"/>
    <lineage>
        <taxon>Bacteria</taxon>
        <taxon>Bacillati</taxon>
        <taxon>Actinomycetota</taxon>
        <taxon>Actinomycetes</taxon>
        <taxon>Micromonosporales</taxon>
        <taxon>Micromonosporaceae</taxon>
        <taxon>Dactylosporangium</taxon>
    </lineage>
</organism>
<evidence type="ECO:0000313" key="6">
    <source>
        <dbReference type="EMBL" id="GAA2337912.1"/>
    </source>
</evidence>